<dbReference type="Pfam" id="PF08668">
    <property type="entry name" value="HDOD"/>
    <property type="match status" value="1"/>
</dbReference>
<name>A0A3B0WWY3_9ZZZZ</name>
<protein>
    <recommendedName>
        <fullName evidence="1">HDOD domain-containing protein</fullName>
    </recommendedName>
</protein>
<dbReference type="InterPro" id="IPR013976">
    <property type="entry name" value="HDOD"/>
</dbReference>
<dbReference type="PROSITE" id="PS51833">
    <property type="entry name" value="HDOD"/>
    <property type="match status" value="1"/>
</dbReference>
<dbReference type="AlphaFoldDB" id="A0A3B0WWY3"/>
<evidence type="ECO:0000313" key="2">
    <source>
        <dbReference type="EMBL" id="VAW60011.1"/>
    </source>
</evidence>
<feature type="domain" description="HDOD" evidence="1">
    <location>
        <begin position="17"/>
        <end position="213"/>
    </location>
</feature>
<sequence>MQQGLSQWKIFLTDKVLPVLPRTKKDVQALIDQPQLSITQYTSPIFFDAAFSAHIFKHVNTQRETAGKNPLTTMNNALSHLGQASFQTFLNETPLLDGISLPEKNKQGYLRVTGQACHAALQSMEWAQQRNVNASEEMQLATLLQTITELMLWCYGDDAMPKIEELCYVKKNTYEQAAKKILGCGMRELGSELAKFWNLPEMATHGLSLKHDDFTLATGVSLASEMARIVGVNWYGKEAEEIITRIAKYKGKAEGEIERRLHLNAVNVNDVLLNKGYAAPAKLLLQLADDNYTYPEFILNTNEVKTKKEKPERVSAEDRAAMLKEIKSRKEAIKKAEKKQVVKHETITAKNKKPEKKSADKKEFEKTVPIKPVVENKPPLVSKALALSIKEFKLMVSQAKPAHDLIEKAVKICLLCGVQRCVFMVKLPKKQWLVSRYVEQVSQDIAINKLKIPIDKPHVFKLLMEKNRGLFLNESNAMKYWKMIPDTVKLTIGVRQFFAMSVFVNKHAMGLMYADKVKGDLTQSEYVQFQAICRLLSKGIVQSAKNKKI</sequence>
<dbReference type="SUPFAM" id="SSF109604">
    <property type="entry name" value="HD-domain/PDEase-like"/>
    <property type="match status" value="1"/>
</dbReference>
<dbReference type="PANTHER" id="PTHR33525:SF3">
    <property type="entry name" value="RIBONUCLEASE Y"/>
    <property type="match status" value="1"/>
</dbReference>
<dbReference type="PANTHER" id="PTHR33525">
    <property type="match status" value="1"/>
</dbReference>
<dbReference type="Gene3D" id="1.10.3210.10">
    <property type="entry name" value="Hypothetical protein af1432"/>
    <property type="match status" value="1"/>
</dbReference>
<organism evidence="2">
    <name type="scientific">hydrothermal vent metagenome</name>
    <dbReference type="NCBI Taxonomy" id="652676"/>
    <lineage>
        <taxon>unclassified sequences</taxon>
        <taxon>metagenomes</taxon>
        <taxon>ecological metagenomes</taxon>
    </lineage>
</organism>
<proteinExistence type="predicted"/>
<gene>
    <name evidence="2" type="ORF">MNBD_GAMMA08-2969</name>
</gene>
<reference evidence="2" key="1">
    <citation type="submission" date="2018-06" db="EMBL/GenBank/DDBJ databases">
        <authorList>
            <person name="Zhirakovskaya E."/>
        </authorList>
    </citation>
    <scope>NUCLEOTIDE SEQUENCE</scope>
</reference>
<dbReference type="EMBL" id="UOFH01000118">
    <property type="protein sequence ID" value="VAW60011.1"/>
    <property type="molecule type" value="Genomic_DNA"/>
</dbReference>
<accession>A0A3B0WWY3</accession>
<evidence type="ECO:0000259" key="1">
    <source>
        <dbReference type="PROSITE" id="PS51833"/>
    </source>
</evidence>
<dbReference type="InterPro" id="IPR052340">
    <property type="entry name" value="RNase_Y/CdgJ"/>
</dbReference>